<dbReference type="Proteomes" id="UP001152300">
    <property type="component" value="Unassembled WGS sequence"/>
</dbReference>
<keyword evidence="1" id="KW-0175">Coiled coil</keyword>
<comment type="caution">
    <text evidence="3">The sequence shown here is derived from an EMBL/GenBank/DDBJ whole genome shotgun (WGS) entry which is preliminary data.</text>
</comment>
<sequence length="618" mass="67879">MQVQRATTVDMAEQMGTPNSSADLSVNGGKNSAPKDKNCPFCHQAFTSSSLGRHLDLYIKEKNPKAADGIHSVDEIRKLRGGITRRQPRNSTSRREDSTPAGTPGGSERRSPNNDSDMTGSDSPSLRRNDDGAALNMMCMSRGIAGQMGNRRPNFVVNGGTWESTGVMNHIPQARNGEPARSWDGDESRDGTRRLDGRNRSVSKQMLAKTTFEQKQKMMEALDNAKAAELALRELLGGFRAAKQRIEGPNIFDYDPFSLDFPALTLHCLPPPPTLYASTPIPNSSSWSILPPDELQYQALRKHFSSEFHRYRISISIATTAPQDDLSYPPQENYNGLENLAALHQQAEADAQSMEARISEHLHSMFGHWNSLPPNTRTELWTLELARNIGRKSEEISKLKKEKELLQQETAHSKLQVEELSRLQQPREFRIQPPSPIPVDSGLMAEIGKMGTTYKAVGFQLMDRSVHLDTAVERAIGRWKGVVKQARGGSGQSRSAGMAAQKSLESNINEGLPPSNPPHLNSTITSQPLQEDAQDIGSDQDADGDADMEEDDTFVDMTDVNAAVQRAPEAPMSNTTNFRLANGGINMQGVNAGGNSRGNVMEGIENQTHVQGYVRIGA</sequence>
<feature type="compositionally biased region" description="Low complexity" evidence="2">
    <location>
        <begin position="492"/>
        <end position="501"/>
    </location>
</feature>
<feature type="compositionally biased region" description="Polar residues" evidence="2">
    <location>
        <begin position="113"/>
        <end position="124"/>
    </location>
</feature>
<protein>
    <submittedName>
        <fullName evidence="3">Uncharacterized protein</fullName>
    </submittedName>
</protein>
<dbReference type="AlphaFoldDB" id="A0A9X0DHS3"/>
<reference evidence="3" key="1">
    <citation type="submission" date="2022-11" db="EMBL/GenBank/DDBJ databases">
        <title>Genome Resource of Sclerotinia nivalis Strain SnTB1, a Plant Pathogen Isolated from American Ginseng.</title>
        <authorList>
            <person name="Fan S."/>
        </authorList>
    </citation>
    <scope>NUCLEOTIDE SEQUENCE</scope>
    <source>
        <strain evidence="3">SnTB1</strain>
    </source>
</reference>
<gene>
    <name evidence="3" type="ORF">OCU04_008604</name>
</gene>
<keyword evidence="4" id="KW-1185">Reference proteome</keyword>
<dbReference type="OrthoDB" id="3905365at2759"/>
<evidence type="ECO:0000256" key="2">
    <source>
        <dbReference type="SAM" id="MobiDB-lite"/>
    </source>
</evidence>
<accession>A0A9X0DHS3</accession>
<proteinExistence type="predicted"/>
<evidence type="ECO:0000313" key="3">
    <source>
        <dbReference type="EMBL" id="KAJ8063379.1"/>
    </source>
</evidence>
<name>A0A9X0DHS3_9HELO</name>
<feature type="compositionally biased region" description="Polar residues" evidence="2">
    <location>
        <begin position="16"/>
        <end position="30"/>
    </location>
</feature>
<feature type="region of interest" description="Disordered" evidence="2">
    <location>
        <begin position="78"/>
        <end position="131"/>
    </location>
</feature>
<organism evidence="3 4">
    <name type="scientific">Sclerotinia nivalis</name>
    <dbReference type="NCBI Taxonomy" id="352851"/>
    <lineage>
        <taxon>Eukaryota</taxon>
        <taxon>Fungi</taxon>
        <taxon>Dikarya</taxon>
        <taxon>Ascomycota</taxon>
        <taxon>Pezizomycotina</taxon>
        <taxon>Leotiomycetes</taxon>
        <taxon>Helotiales</taxon>
        <taxon>Sclerotiniaceae</taxon>
        <taxon>Sclerotinia</taxon>
    </lineage>
</organism>
<evidence type="ECO:0000256" key="1">
    <source>
        <dbReference type="SAM" id="Coils"/>
    </source>
</evidence>
<feature type="compositionally biased region" description="Basic and acidic residues" evidence="2">
    <location>
        <begin position="181"/>
        <end position="196"/>
    </location>
</feature>
<feature type="region of interest" description="Disordered" evidence="2">
    <location>
        <begin position="484"/>
        <end position="525"/>
    </location>
</feature>
<evidence type="ECO:0000313" key="4">
    <source>
        <dbReference type="Proteomes" id="UP001152300"/>
    </source>
</evidence>
<dbReference type="EMBL" id="JAPEIS010000009">
    <property type="protein sequence ID" value="KAJ8063379.1"/>
    <property type="molecule type" value="Genomic_DNA"/>
</dbReference>
<feature type="coiled-coil region" evidence="1">
    <location>
        <begin position="389"/>
        <end position="416"/>
    </location>
</feature>
<feature type="region of interest" description="Disordered" evidence="2">
    <location>
        <begin position="171"/>
        <end position="196"/>
    </location>
</feature>
<feature type="region of interest" description="Disordered" evidence="2">
    <location>
        <begin position="1"/>
        <end position="38"/>
    </location>
</feature>